<dbReference type="RefSeq" id="WP_137684866.1">
    <property type="nucleotide sequence ID" value="NZ_BIXZ01000007.1"/>
</dbReference>
<sequence length="181" mass="18713">MRALGIDPVHDTRRTFDGLLSAMSRPGTVHQVPAPADHAVVATLVDHEVTIATADEGLRDALSGQGRLEPAAVEDADIVHVRDHTAVDVRACKRGPLVEPSEGAIIVYRVDSISGSSGLGTTVTLSGPGVDGTAALSVSVPESALSALSEAQSEYPRGVDAVFATEERIAAVPRSVTMEVA</sequence>
<gene>
    <name evidence="1" type="ORF">Harman_32790</name>
</gene>
<organism evidence="1 2">
    <name type="scientific">Haloarcula mannanilytica</name>
    <dbReference type="NCBI Taxonomy" id="2509225"/>
    <lineage>
        <taxon>Archaea</taxon>
        <taxon>Methanobacteriati</taxon>
        <taxon>Methanobacteriota</taxon>
        <taxon>Stenosarchaea group</taxon>
        <taxon>Halobacteria</taxon>
        <taxon>Halobacteriales</taxon>
        <taxon>Haloarculaceae</taxon>
        <taxon>Haloarcula</taxon>
    </lineage>
</organism>
<reference evidence="1 2" key="1">
    <citation type="submission" date="2019-02" db="EMBL/GenBank/DDBJ databases">
        <title>Haloarcula mannanilyticum sp. nov., a mannan degrading haloarchaeon isolated from commercial salt.</title>
        <authorList>
            <person name="Enomoto S."/>
            <person name="Shimane Y."/>
            <person name="Kamekura M."/>
            <person name="Ito T."/>
            <person name="Moriya O."/>
            <person name="Ihara K."/>
            <person name="Takahashi-Ando N."/>
            <person name="Fukushima Y."/>
            <person name="Yoshida Y."/>
            <person name="Usama R."/>
            <person name="Takai K."/>
            <person name="Minegishi H."/>
        </authorList>
    </citation>
    <scope>NUCLEOTIDE SEQUENCE [LARGE SCALE GENOMIC DNA]</scope>
    <source>
        <strain evidence="1 2">MD130-1</strain>
    </source>
</reference>
<protein>
    <recommendedName>
        <fullName evidence="3">Phosphonate C-P lyase system protein PhnH</fullName>
    </recommendedName>
</protein>
<dbReference type="InterPro" id="IPR008772">
    <property type="entry name" value="Phosphonate_metab_PhnH"/>
</dbReference>
<dbReference type="Gene3D" id="3.40.50.11310">
    <property type="entry name" value="Bacterial phosphonate metabolism protein PhnH"/>
    <property type="match status" value="1"/>
</dbReference>
<dbReference type="OrthoDB" id="184031at2157"/>
<evidence type="ECO:0008006" key="3">
    <source>
        <dbReference type="Google" id="ProtNLM"/>
    </source>
</evidence>
<dbReference type="AlphaFoldDB" id="A0A4C2ELC0"/>
<dbReference type="Proteomes" id="UP000304382">
    <property type="component" value="Unassembled WGS sequence"/>
</dbReference>
<proteinExistence type="predicted"/>
<dbReference type="Pfam" id="PF05845">
    <property type="entry name" value="PhnH"/>
    <property type="match status" value="1"/>
</dbReference>
<dbReference type="InterPro" id="IPR038058">
    <property type="entry name" value="PhnH-like_sp"/>
</dbReference>
<name>A0A4C2ELC0_9EURY</name>
<dbReference type="NCBIfam" id="TIGR03292">
    <property type="entry name" value="PhnH_redo"/>
    <property type="match status" value="1"/>
</dbReference>
<keyword evidence="2" id="KW-1185">Reference proteome</keyword>
<dbReference type="GO" id="GO:0019634">
    <property type="term" value="P:organic phosphonate metabolic process"/>
    <property type="evidence" value="ECO:0007669"/>
    <property type="project" value="InterPro"/>
</dbReference>
<dbReference type="SUPFAM" id="SSF159709">
    <property type="entry name" value="PhnH-like"/>
    <property type="match status" value="1"/>
</dbReference>
<comment type="caution">
    <text evidence="1">The sequence shown here is derived from an EMBL/GenBank/DDBJ whole genome shotgun (WGS) entry which is preliminary data.</text>
</comment>
<evidence type="ECO:0000313" key="2">
    <source>
        <dbReference type="Proteomes" id="UP000304382"/>
    </source>
</evidence>
<accession>A0A4C2ELC0</accession>
<dbReference type="EMBL" id="BIXZ01000007">
    <property type="protein sequence ID" value="GCF15344.1"/>
    <property type="molecule type" value="Genomic_DNA"/>
</dbReference>
<evidence type="ECO:0000313" key="1">
    <source>
        <dbReference type="EMBL" id="GCF15344.1"/>
    </source>
</evidence>